<protein>
    <submittedName>
        <fullName evidence="6">ABC transporter ATP-binding protein</fullName>
    </submittedName>
</protein>
<dbReference type="InterPro" id="IPR017911">
    <property type="entry name" value="MacB-like_ATP-bd"/>
</dbReference>
<dbReference type="InterPro" id="IPR015854">
    <property type="entry name" value="ABC_transpr_LolD-like"/>
</dbReference>
<dbReference type="Proteomes" id="UP000282674">
    <property type="component" value="Unassembled WGS sequence"/>
</dbReference>
<dbReference type="InterPro" id="IPR003439">
    <property type="entry name" value="ABC_transporter-like_ATP-bd"/>
</dbReference>
<sequence>MDIETSADTNAPTGPALAAGPRVLPEAEPVLELESVSKLYPGEPPVPALRGVSFTIRRGELVAIVGPSGSGKSTLLNVIGTLDRPTTGIVRVAGAEVEQMSDKDLSRLRAGTIGFVFQQFFLADHTTALENVADGLLYAGVPRSLRRRAAADALDRVGLAHRSGHIPSKLSGGERQRVAIARALVGRPAIVLADEPTGNLDSRNSAAIFALIQDLNAEGATIVVITHDRDLAARLPRRIEVLDGRIVADVRQDEPAPPEPPESPNRPDASAAPAAVEGRVL</sequence>
<dbReference type="PROSITE" id="PS50893">
    <property type="entry name" value="ABC_TRANSPORTER_2"/>
    <property type="match status" value="1"/>
</dbReference>
<feature type="domain" description="ABC transporter" evidence="5">
    <location>
        <begin position="31"/>
        <end position="269"/>
    </location>
</feature>
<evidence type="ECO:0000256" key="1">
    <source>
        <dbReference type="ARBA" id="ARBA00022448"/>
    </source>
</evidence>
<keyword evidence="3 6" id="KW-0067">ATP-binding</keyword>
<accession>A0A3M2LYC6</accession>
<dbReference type="Gene3D" id="3.40.50.300">
    <property type="entry name" value="P-loop containing nucleotide triphosphate hydrolases"/>
    <property type="match status" value="1"/>
</dbReference>
<feature type="region of interest" description="Disordered" evidence="4">
    <location>
        <begin position="1"/>
        <end position="22"/>
    </location>
</feature>
<proteinExistence type="predicted"/>
<dbReference type="InterPro" id="IPR017871">
    <property type="entry name" value="ABC_transporter-like_CS"/>
</dbReference>
<dbReference type="AlphaFoldDB" id="A0A3M2LYC6"/>
<evidence type="ECO:0000259" key="5">
    <source>
        <dbReference type="PROSITE" id="PS50893"/>
    </source>
</evidence>
<keyword evidence="1" id="KW-0813">Transport</keyword>
<reference evidence="6 7" key="1">
    <citation type="submission" date="2018-10" db="EMBL/GenBank/DDBJ databases">
        <title>Isolation from soil.</title>
        <authorList>
            <person name="Hu J."/>
        </authorList>
    </citation>
    <scope>NUCLEOTIDE SEQUENCE [LARGE SCALE GENOMIC DNA]</scope>
    <source>
        <strain evidence="6 7">NEAU-Ht49</strain>
    </source>
</reference>
<dbReference type="GO" id="GO:0005524">
    <property type="term" value="F:ATP binding"/>
    <property type="evidence" value="ECO:0007669"/>
    <property type="project" value="UniProtKB-KW"/>
</dbReference>
<dbReference type="FunFam" id="3.40.50.300:FF:000032">
    <property type="entry name" value="Export ABC transporter ATP-binding protein"/>
    <property type="match status" value="1"/>
</dbReference>
<comment type="caution">
    <text evidence="6">The sequence shown here is derived from an EMBL/GenBank/DDBJ whole genome shotgun (WGS) entry which is preliminary data.</text>
</comment>
<dbReference type="PANTHER" id="PTHR24220:SF86">
    <property type="entry name" value="ABC TRANSPORTER ABCH.1"/>
    <property type="match status" value="1"/>
</dbReference>
<feature type="compositionally biased region" description="Polar residues" evidence="4">
    <location>
        <begin position="1"/>
        <end position="12"/>
    </location>
</feature>
<evidence type="ECO:0000256" key="3">
    <source>
        <dbReference type="ARBA" id="ARBA00022840"/>
    </source>
</evidence>
<organism evidence="6 7">
    <name type="scientific">Actinomadura harenae</name>
    <dbReference type="NCBI Taxonomy" id="2483351"/>
    <lineage>
        <taxon>Bacteria</taxon>
        <taxon>Bacillati</taxon>
        <taxon>Actinomycetota</taxon>
        <taxon>Actinomycetes</taxon>
        <taxon>Streptosporangiales</taxon>
        <taxon>Thermomonosporaceae</taxon>
        <taxon>Actinomadura</taxon>
    </lineage>
</organism>
<dbReference type="PROSITE" id="PS00211">
    <property type="entry name" value="ABC_TRANSPORTER_1"/>
    <property type="match status" value="1"/>
</dbReference>
<dbReference type="Pfam" id="PF00005">
    <property type="entry name" value="ABC_tran"/>
    <property type="match status" value="1"/>
</dbReference>
<keyword evidence="2" id="KW-0547">Nucleotide-binding</keyword>
<feature type="region of interest" description="Disordered" evidence="4">
    <location>
        <begin position="249"/>
        <end position="281"/>
    </location>
</feature>
<dbReference type="GO" id="GO:0098796">
    <property type="term" value="C:membrane protein complex"/>
    <property type="evidence" value="ECO:0007669"/>
    <property type="project" value="UniProtKB-ARBA"/>
</dbReference>
<evidence type="ECO:0000313" key="7">
    <source>
        <dbReference type="Proteomes" id="UP000282674"/>
    </source>
</evidence>
<evidence type="ECO:0000256" key="2">
    <source>
        <dbReference type="ARBA" id="ARBA00022741"/>
    </source>
</evidence>
<name>A0A3M2LYC6_9ACTN</name>
<gene>
    <name evidence="6" type="ORF">EBO15_27970</name>
</gene>
<dbReference type="OrthoDB" id="3266715at2"/>
<dbReference type="InterPro" id="IPR003593">
    <property type="entry name" value="AAA+_ATPase"/>
</dbReference>
<dbReference type="SMART" id="SM00382">
    <property type="entry name" value="AAA"/>
    <property type="match status" value="1"/>
</dbReference>
<feature type="compositionally biased region" description="Pro residues" evidence="4">
    <location>
        <begin position="255"/>
        <end position="264"/>
    </location>
</feature>
<dbReference type="GO" id="GO:0016887">
    <property type="term" value="F:ATP hydrolysis activity"/>
    <property type="evidence" value="ECO:0007669"/>
    <property type="project" value="InterPro"/>
</dbReference>
<evidence type="ECO:0000256" key="4">
    <source>
        <dbReference type="SAM" id="MobiDB-lite"/>
    </source>
</evidence>
<dbReference type="EMBL" id="RFFG01000060">
    <property type="protein sequence ID" value="RMI39978.1"/>
    <property type="molecule type" value="Genomic_DNA"/>
</dbReference>
<dbReference type="PANTHER" id="PTHR24220">
    <property type="entry name" value="IMPORT ATP-BINDING PROTEIN"/>
    <property type="match status" value="1"/>
</dbReference>
<keyword evidence="7" id="KW-1185">Reference proteome</keyword>
<dbReference type="GO" id="GO:0022857">
    <property type="term" value="F:transmembrane transporter activity"/>
    <property type="evidence" value="ECO:0007669"/>
    <property type="project" value="TreeGrafter"/>
</dbReference>
<dbReference type="CDD" id="cd03255">
    <property type="entry name" value="ABC_MJ0796_LolCDE_FtsE"/>
    <property type="match status" value="1"/>
</dbReference>
<dbReference type="InterPro" id="IPR027417">
    <property type="entry name" value="P-loop_NTPase"/>
</dbReference>
<evidence type="ECO:0000313" key="6">
    <source>
        <dbReference type="EMBL" id="RMI39978.1"/>
    </source>
</evidence>
<dbReference type="GO" id="GO:0005886">
    <property type="term" value="C:plasma membrane"/>
    <property type="evidence" value="ECO:0007669"/>
    <property type="project" value="TreeGrafter"/>
</dbReference>
<dbReference type="SUPFAM" id="SSF52540">
    <property type="entry name" value="P-loop containing nucleoside triphosphate hydrolases"/>
    <property type="match status" value="1"/>
</dbReference>